<accession>A0AAW1Q5D2</accession>
<keyword evidence="6" id="KW-1185">Reference proteome</keyword>
<feature type="repeat" description="WD" evidence="3">
    <location>
        <begin position="299"/>
        <end position="340"/>
    </location>
</feature>
<dbReference type="SUPFAM" id="SSF50978">
    <property type="entry name" value="WD40 repeat-like"/>
    <property type="match status" value="1"/>
</dbReference>
<dbReference type="AlphaFoldDB" id="A0AAW1Q5D2"/>
<dbReference type="PANTHER" id="PTHR19857">
    <property type="entry name" value="MITOCHONDRIAL DIVISION PROTEIN 1-RELATED"/>
    <property type="match status" value="1"/>
</dbReference>
<dbReference type="CDD" id="cd00200">
    <property type="entry name" value="WD40"/>
    <property type="match status" value="1"/>
</dbReference>
<organism evidence="5 6">
    <name type="scientific">Apatococcus lobatus</name>
    <dbReference type="NCBI Taxonomy" id="904363"/>
    <lineage>
        <taxon>Eukaryota</taxon>
        <taxon>Viridiplantae</taxon>
        <taxon>Chlorophyta</taxon>
        <taxon>core chlorophytes</taxon>
        <taxon>Trebouxiophyceae</taxon>
        <taxon>Chlorellales</taxon>
        <taxon>Chlorellaceae</taxon>
        <taxon>Apatococcus</taxon>
    </lineage>
</organism>
<evidence type="ECO:0008006" key="7">
    <source>
        <dbReference type="Google" id="ProtNLM"/>
    </source>
</evidence>
<feature type="repeat" description="WD" evidence="3">
    <location>
        <begin position="258"/>
        <end position="290"/>
    </location>
</feature>
<sequence length="384" mass="40123">MQAADEADEDHMADSGSEVDEELEEELVDTSIYCLAAHSDSVYAVAWAGSSTKVVATGGGDDLGLLWKLVQTDTGESPGPAKQLEGHEDTVSVLAFSSDGQQLATGSLDGSVRIWASRNGSLLHALEGPAEGIEWLAWQPGSTCIAAGSEDFTAWIWDAADGLTQQVLAGHSGPVRCGCFSLDGSSLITGGGEGDCSLRIWSAPTGDCTAAVSGHHVFHSAGLTRIALHPQGTAVLSGGEDGSVYLTAFPSAKVTASLPGHTDSIEDVAFCPVLPVAITAGMDGQVITWDHANAVIRHICKHAEGVTRVACHHSQPFLFTACLDGIVRCWDIRSGICLRSQSGHSSGIQDMTLHRDGQLVLTASDDQTARVFDFGADEPEAQEG</sequence>
<comment type="caution">
    <text evidence="5">The sequence shown here is derived from an EMBL/GenBank/DDBJ whole genome shotgun (WGS) entry which is preliminary data.</text>
</comment>
<feature type="repeat" description="WD" evidence="3">
    <location>
        <begin position="341"/>
        <end position="382"/>
    </location>
</feature>
<evidence type="ECO:0000256" key="1">
    <source>
        <dbReference type="ARBA" id="ARBA00022574"/>
    </source>
</evidence>
<keyword evidence="2" id="KW-0677">Repeat</keyword>
<dbReference type="SMART" id="SM00320">
    <property type="entry name" value="WD40"/>
    <property type="match status" value="8"/>
</dbReference>
<dbReference type="PANTHER" id="PTHR19857:SF8">
    <property type="entry name" value="ANGIO-ASSOCIATED MIGRATORY CELL PROTEIN"/>
    <property type="match status" value="1"/>
</dbReference>
<name>A0AAW1Q5D2_9CHLO</name>
<dbReference type="PROSITE" id="PS50082">
    <property type="entry name" value="WD_REPEATS_2"/>
    <property type="match status" value="6"/>
</dbReference>
<dbReference type="InterPro" id="IPR051179">
    <property type="entry name" value="WD_repeat_multifunction"/>
</dbReference>
<dbReference type="EMBL" id="JALJOS010000094">
    <property type="protein sequence ID" value="KAK9816046.1"/>
    <property type="molecule type" value="Genomic_DNA"/>
</dbReference>
<feature type="repeat" description="WD" evidence="3">
    <location>
        <begin position="84"/>
        <end position="125"/>
    </location>
</feature>
<dbReference type="Proteomes" id="UP001438707">
    <property type="component" value="Unassembled WGS sequence"/>
</dbReference>
<reference evidence="5 6" key="1">
    <citation type="journal article" date="2024" name="Nat. Commun.">
        <title>Phylogenomics reveals the evolutionary origins of lichenization in chlorophyte algae.</title>
        <authorList>
            <person name="Puginier C."/>
            <person name="Libourel C."/>
            <person name="Otte J."/>
            <person name="Skaloud P."/>
            <person name="Haon M."/>
            <person name="Grisel S."/>
            <person name="Petersen M."/>
            <person name="Berrin J.G."/>
            <person name="Delaux P.M."/>
            <person name="Dal Grande F."/>
            <person name="Keller J."/>
        </authorList>
    </citation>
    <scope>NUCLEOTIDE SEQUENCE [LARGE SCALE GENOMIC DNA]</scope>
    <source>
        <strain evidence="5 6">SAG 2145</strain>
    </source>
</reference>
<keyword evidence="1 3" id="KW-0853">WD repeat</keyword>
<proteinExistence type="predicted"/>
<feature type="region of interest" description="Disordered" evidence="4">
    <location>
        <begin position="1"/>
        <end position="22"/>
    </location>
</feature>
<evidence type="ECO:0000256" key="4">
    <source>
        <dbReference type="SAM" id="MobiDB-lite"/>
    </source>
</evidence>
<gene>
    <name evidence="5" type="ORF">WJX74_003587</name>
</gene>
<dbReference type="InterPro" id="IPR015943">
    <property type="entry name" value="WD40/YVTN_repeat-like_dom_sf"/>
</dbReference>
<dbReference type="Pfam" id="PF00400">
    <property type="entry name" value="WD40"/>
    <property type="match status" value="8"/>
</dbReference>
<evidence type="ECO:0000256" key="3">
    <source>
        <dbReference type="PROSITE-ProRule" id="PRU00221"/>
    </source>
</evidence>
<dbReference type="PROSITE" id="PS50294">
    <property type="entry name" value="WD_REPEATS_REGION"/>
    <property type="match status" value="3"/>
</dbReference>
<feature type="repeat" description="WD" evidence="3">
    <location>
        <begin position="126"/>
        <end position="167"/>
    </location>
</feature>
<evidence type="ECO:0000313" key="5">
    <source>
        <dbReference type="EMBL" id="KAK9816046.1"/>
    </source>
</evidence>
<dbReference type="InterPro" id="IPR001680">
    <property type="entry name" value="WD40_rpt"/>
</dbReference>
<dbReference type="InterPro" id="IPR036322">
    <property type="entry name" value="WD40_repeat_dom_sf"/>
</dbReference>
<protein>
    <recommendedName>
        <fullName evidence="7">Angio-associated migratory cell protein</fullName>
    </recommendedName>
</protein>
<feature type="repeat" description="WD" evidence="3">
    <location>
        <begin position="35"/>
        <end position="69"/>
    </location>
</feature>
<evidence type="ECO:0000313" key="6">
    <source>
        <dbReference type="Proteomes" id="UP001438707"/>
    </source>
</evidence>
<dbReference type="Gene3D" id="2.130.10.10">
    <property type="entry name" value="YVTN repeat-like/Quinoprotein amine dehydrogenase"/>
    <property type="match status" value="1"/>
</dbReference>
<evidence type="ECO:0000256" key="2">
    <source>
        <dbReference type="ARBA" id="ARBA00022737"/>
    </source>
</evidence>